<organism evidence="10 11">
    <name type="scientific">Paludisphaera borealis</name>
    <dbReference type="NCBI Taxonomy" id="1387353"/>
    <lineage>
        <taxon>Bacteria</taxon>
        <taxon>Pseudomonadati</taxon>
        <taxon>Planctomycetota</taxon>
        <taxon>Planctomycetia</taxon>
        <taxon>Isosphaerales</taxon>
        <taxon>Isosphaeraceae</taxon>
        <taxon>Paludisphaera</taxon>
    </lineage>
</organism>
<dbReference type="InterPro" id="IPR050925">
    <property type="entry name" value="Rhomboid_protease_S54"/>
</dbReference>
<dbReference type="SUPFAM" id="SSF144091">
    <property type="entry name" value="Rhomboid-like"/>
    <property type="match status" value="1"/>
</dbReference>
<dbReference type="GO" id="GO:0016020">
    <property type="term" value="C:membrane"/>
    <property type="evidence" value="ECO:0007669"/>
    <property type="project" value="UniProtKB-SubCell"/>
</dbReference>
<feature type="transmembrane region" description="Helical" evidence="8">
    <location>
        <begin position="158"/>
        <end position="179"/>
    </location>
</feature>
<reference evidence="11" key="1">
    <citation type="submission" date="2016-12" db="EMBL/GenBank/DDBJ databases">
        <title>Comparative genomics of four Isosphaeraceae planctomycetes: a common pool of plasmids and glycoside hydrolase genes.</title>
        <authorList>
            <person name="Ivanova A."/>
        </authorList>
    </citation>
    <scope>NUCLEOTIDE SEQUENCE [LARGE SCALE GENOMIC DNA]</scope>
    <source>
        <strain evidence="11">PX4</strain>
    </source>
</reference>
<keyword evidence="4 10" id="KW-0378">Hydrolase</keyword>
<dbReference type="Gene3D" id="1.20.1540.10">
    <property type="entry name" value="Rhomboid-like"/>
    <property type="match status" value="1"/>
</dbReference>
<feature type="transmembrane region" description="Helical" evidence="8">
    <location>
        <begin position="133"/>
        <end position="151"/>
    </location>
</feature>
<evidence type="ECO:0000256" key="3">
    <source>
        <dbReference type="ARBA" id="ARBA00022692"/>
    </source>
</evidence>
<proteinExistence type="inferred from homology"/>
<feature type="domain" description="Peptidase S54 rhomboid" evidence="9">
    <location>
        <begin position="65"/>
        <end position="203"/>
    </location>
</feature>
<dbReference type="PANTHER" id="PTHR43731">
    <property type="entry name" value="RHOMBOID PROTEASE"/>
    <property type="match status" value="1"/>
</dbReference>
<feature type="region of interest" description="Disordered" evidence="7">
    <location>
        <begin position="282"/>
        <end position="305"/>
    </location>
</feature>
<evidence type="ECO:0000313" key="11">
    <source>
        <dbReference type="Proteomes" id="UP000186309"/>
    </source>
</evidence>
<evidence type="ECO:0000256" key="5">
    <source>
        <dbReference type="ARBA" id="ARBA00022989"/>
    </source>
</evidence>
<evidence type="ECO:0000256" key="7">
    <source>
        <dbReference type="SAM" id="MobiDB-lite"/>
    </source>
</evidence>
<dbReference type="GO" id="GO:0006508">
    <property type="term" value="P:proteolysis"/>
    <property type="evidence" value="ECO:0007669"/>
    <property type="project" value="UniProtKB-KW"/>
</dbReference>
<dbReference type="SMART" id="SM01160">
    <property type="entry name" value="DUF1751"/>
    <property type="match status" value="1"/>
</dbReference>
<dbReference type="GO" id="GO:0004252">
    <property type="term" value="F:serine-type endopeptidase activity"/>
    <property type="evidence" value="ECO:0007669"/>
    <property type="project" value="InterPro"/>
</dbReference>
<evidence type="ECO:0000313" key="10">
    <source>
        <dbReference type="EMBL" id="APW60755.1"/>
    </source>
</evidence>
<feature type="transmembrane region" description="Helical" evidence="8">
    <location>
        <begin position="106"/>
        <end position="127"/>
    </location>
</feature>
<dbReference type="RefSeq" id="WP_076350760.1">
    <property type="nucleotide sequence ID" value="NZ_CP019082.1"/>
</dbReference>
<keyword evidence="5 8" id="KW-1133">Transmembrane helix</keyword>
<feature type="transmembrane region" description="Helical" evidence="8">
    <location>
        <begin position="75"/>
        <end position="94"/>
    </location>
</feature>
<keyword evidence="6 8" id="KW-0472">Membrane</keyword>
<dbReference type="STRING" id="1387353.BSF38_02244"/>
<dbReference type="Pfam" id="PF01694">
    <property type="entry name" value="Rhomboid"/>
    <property type="match status" value="1"/>
</dbReference>
<dbReference type="PANTHER" id="PTHR43731:SF14">
    <property type="entry name" value="PRESENILIN-ASSOCIATED RHOMBOID-LIKE PROTEIN, MITOCHONDRIAL"/>
    <property type="match status" value="1"/>
</dbReference>
<evidence type="ECO:0000256" key="6">
    <source>
        <dbReference type="ARBA" id="ARBA00023136"/>
    </source>
</evidence>
<feature type="transmembrane region" description="Helical" evidence="8">
    <location>
        <begin position="21"/>
        <end position="43"/>
    </location>
</feature>
<dbReference type="InterPro" id="IPR035952">
    <property type="entry name" value="Rhomboid-like_sf"/>
</dbReference>
<dbReference type="AlphaFoldDB" id="A0A1U7CP87"/>
<dbReference type="EMBL" id="CP019082">
    <property type="protein sequence ID" value="APW60755.1"/>
    <property type="molecule type" value="Genomic_DNA"/>
</dbReference>
<dbReference type="KEGG" id="pbor:BSF38_02244"/>
<evidence type="ECO:0000259" key="9">
    <source>
        <dbReference type="Pfam" id="PF01694"/>
    </source>
</evidence>
<protein>
    <submittedName>
        <fullName evidence="10">Rhomboid protease GluP</fullName>
        <ecNumber evidence="10">3.4.21.105</ecNumber>
    </submittedName>
</protein>
<accession>A0A1U7CP87</accession>
<evidence type="ECO:0000256" key="2">
    <source>
        <dbReference type="ARBA" id="ARBA00009045"/>
    </source>
</evidence>
<dbReference type="EC" id="3.4.21.105" evidence="10"/>
<sequence length="305" mass="34787">MGIYDREYYRGEGTGPGWFGGVSPACNAIIVINVVVFLVQQVFRLDDPWVRNWLEASPEAIFHQGRVWQLLTATFLHADIWHLIGNMWFLWLVGREMEALYGSRDFTAFYLVAAVVSTLGWAAMQAFSPFRPFMLGASGAVMAVVTLYTLYYPRREILFFFIPMPMWVLLGIYMVLPLLSERQGGHVAWESHVAGFAFAFAFKHFDLRWSRLTSGRMRRPRLKIFSPVAFEQPRTRTPGQSRSSGEAVGAKVPSVAVLPEDQLDARLDEVLAKIAREGRTGLTDEEHRVLQEASRRARNRRSDRP</sequence>
<dbReference type="OrthoDB" id="9813074at2"/>
<dbReference type="Proteomes" id="UP000186309">
    <property type="component" value="Chromosome"/>
</dbReference>
<evidence type="ECO:0000256" key="1">
    <source>
        <dbReference type="ARBA" id="ARBA00004141"/>
    </source>
</evidence>
<comment type="similarity">
    <text evidence="2">Belongs to the peptidase S54 family.</text>
</comment>
<gene>
    <name evidence="10" type="primary">gluP_2</name>
    <name evidence="10" type="ORF">BSF38_02244</name>
</gene>
<dbReference type="InterPro" id="IPR022764">
    <property type="entry name" value="Peptidase_S54_rhomboid_dom"/>
</dbReference>
<evidence type="ECO:0000256" key="8">
    <source>
        <dbReference type="SAM" id="Phobius"/>
    </source>
</evidence>
<comment type="subcellular location">
    <subcellularLocation>
        <location evidence="1">Membrane</location>
        <topology evidence="1">Multi-pass membrane protein</topology>
    </subcellularLocation>
</comment>
<evidence type="ECO:0000256" key="4">
    <source>
        <dbReference type="ARBA" id="ARBA00022801"/>
    </source>
</evidence>
<name>A0A1U7CP87_9BACT</name>
<keyword evidence="10" id="KW-0645">Protease</keyword>
<keyword evidence="11" id="KW-1185">Reference proteome</keyword>
<keyword evidence="3 8" id="KW-0812">Transmembrane</keyword>